<reference evidence="2 3" key="1">
    <citation type="submission" date="2019-06" db="EMBL/GenBank/DDBJ databases">
        <title>Wine fermentation using esterase from Monascus purpureus.</title>
        <authorList>
            <person name="Geng C."/>
            <person name="Zhang Y."/>
        </authorList>
    </citation>
    <scope>NUCLEOTIDE SEQUENCE [LARGE SCALE GENOMIC DNA]</scope>
    <source>
        <strain evidence="2">HQ1</strain>
    </source>
</reference>
<dbReference type="PRINTS" id="PR00081">
    <property type="entry name" value="GDHRDH"/>
</dbReference>
<organism evidence="2 3">
    <name type="scientific">Monascus purpureus</name>
    <name type="common">Red mold</name>
    <name type="synonym">Monascus anka</name>
    <dbReference type="NCBI Taxonomy" id="5098"/>
    <lineage>
        <taxon>Eukaryota</taxon>
        <taxon>Fungi</taxon>
        <taxon>Dikarya</taxon>
        <taxon>Ascomycota</taxon>
        <taxon>Pezizomycotina</taxon>
        <taxon>Eurotiomycetes</taxon>
        <taxon>Eurotiomycetidae</taxon>
        <taxon>Eurotiales</taxon>
        <taxon>Aspergillaceae</taxon>
        <taxon>Monascus</taxon>
    </lineage>
</organism>
<dbReference type="GO" id="GO:0005737">
    <property type="term" value="C:cytoplasm"/>
    <property type="evidence" value="ECO:0007669"/>
    <property type="project" value="TreeGrafter"/>
</dbReference>
<dbReference type="Pfam" id="PF00106">
    <property type="entry name" value="adh_short"/>
    <property type="match status" value="1"/>
</dbReference>
<gene>
    <name evidence="2" type="ORF">MPDQ_002650</name>
</gene>
<dbReference type="CDD" id="cd05325">
    <property type="entry name" value="carb_red_sniffer_like_SDR_c"/>
    <property type="match status" value="1"/>
</dbReference>
<dbReference type="InterPro" id="IPR051468">
    <property type="entry name" value="Fungal_SecMetab_SDRs"/>
</dbReference>
<dbReference type="PANTHER" id="PTHR43544:SF36">
    <property type="entry name" value="CHAIN OXIDOREDUCTASE (CSGA), PUTATIVE (AFU_ORTHOLOGUE AFUA_4G00910)-RELATED"/>
    <property type="match status" value="1"/>
</dbReference>
<dbReference type="InterPro" id="IPR002347">
    <property type="entry name" value="SDR_fam"/>
</dbReference>
<name>A0A507QPF0_MONPU</name>
<sequence length="244" mass="26109">MASYLITGCSRGLGLELVKLLAKSTVANTILATARRETPALKSIIDSADGRVHYIPLDVTDDVSITSAVETVTKKLNGKGLDVLINNAAIHILEAQGATKMHALEETLKVNTIAVHNVSSAFLPLLENGTQKKLLIITSHLGSIRSKDNFAAAPFPSYKISKAAVNMLMAQYAMELKPKGYTVFGVSPGWLRTDLGGPLADLEPIVGATQVLEILAKATPEDGGHFKQIFVEGSEIYNGKDIAW</sequence>
<dbReference type="PANTHER" id="PTHR43544">
    <property type="entry name" value="SHORT-CHAIN DEHYDROGENASE/REDUCTASE"/>
    <property type="match status" value="1"/>
</dbReference>
<dbReference type="EMBL" id="VIFY01000184">
    <property type="protein sequence ID" value="TQB68877.1"/>
    <property type="molecule type" value="Genomic_DNA"/>
</dbReference>
<dbReference type="Proteomes" id="UP000319663">
    <property type="component" value="Unassembled WGS sequence"/>
</dbReference>
<proteinExistence type="inferred from homology"/>
<accession>A0A507QPF0</accession>
<dbReference type="OrthoDB" id="7289984at2759"/>
<evidence type="ECO:0000313" key="3">
    <source>
        <dbReference type="Proteomes" id="UP000319663"/>
    </source>
</evidence>
<dbReference type="InterPro" id="IPR036291">
    <property type="entry name" value="NAD(P)-bd_dom_sf"/>
</dbReference>
<comment type="similarity">
    <text evidence="1">Belongs to the short-chain dehydrogenases/reductases (SDR) family.</text>
</comment>
<comment type="caution">
    <text evidence="2">The sequence shown here is derived from an EMBL/GenBank/DDBJ whole genome shotgun (WGS) entry which is preliminary data.</text>
</comment>
<dbReference type="Gene3D" id="3.40.50.720">
    <property type="entry name" value="NAD(P)-binding Rossmann-like Domain"/>
    <property type="match status" value="1"/>
</dbReference>
<dbReference type="SUPFAM" id="SSF51735">
    <property type="entry name" value="NAD(P)-binding Rossmann-fold domains"/>
    <property type="match status" value="1"/>
</dbReference>
<dbReference type="AlphaFoldDB" id="A0A507QPF0"/>
<evidence type="ECO:0000313" key="2">
    <source>
        <dbReference type="EMBL" id="TQB68877.1"/>
    </source>
</evidence>
<protein>
    <submittedName>
        <fullName evidence="2">Uncharacterized protein</fullName>
    </submittedName>
</protein>
<keyword evidence="3" id="KW-1185">Reference proteome</keyword>
<evidence type="ECO:0000256" key="1">
    <source>
        <dbReference type="ARBA" id="ARBA00006484"/>
    </source>
</evidence>
<dbReference type="GO" id="GO:0016491">
    <property type="term" value="F:oxidoreductase activity"/>
    <property type="evidence" value="ECO:0007669"/>
    <property type="project" value="TreeGrafter"/>
</dbReference>